<feature type="chain" id="PRO_5038081910" evidence="3">
    <location>
        <begin position="25"/>
        <end position="365"/>
    </location>
</feature>
<evidence type="ECO:0000313" key="5">
    <source>
        <dbReference type="WBParaSite" id="Gr19_v10_g6235.t1"/>
    </source>
</evidence>
<feature type="region of interest" description="Disordered" evidence="2">
    <location>
        <begin position="38"/>
        <end position="57"/>
    </location>
</feature>
<dbReference type="Gene3D" id="3.40.190.10">
    <property type="entry name" value="Periplasmic binding protein-like II"/>
    <property type="match status" value="2"/>
</dbReference>
<proteinExistence type="predicted"/>
<dbReference type="PANTHER" id="PTHR30006">
    <property type="entry name" value="THIAMINE-BINDING PERIPLASMIC PROTEIN-RELATED"/>
    <property type="match status" value="1"/>
</dbReference>
<evidence type="ECO:0000256" key="2">
    <source>
        <dbReference type="SAM" id="MobiDB-lite"/>
    </source>
</evidence>
<evidence type="ECO:0000256" key="1">
    <source>
        <dbReference type="ARBA" id="ARBA00022729"/>
    </source>
</evidence>
<keyword evidence="4" id="KW-1185">Reference proteome</keyword>
<dbReference type="Proteomes" id="UP000887572">
    <property type="component" value="Unplaced"/>
</dbReference>
<dbReference type="AlphaFoldDB" id="A0A914I2G4"/>
<protein>
    <submittedName>
        <fullName evidence="5">Uncharacterized protein</fullName>
    </submittedName>
</protein>
<accession>A0A914I2G4</accession>
<name>A0A914I2G4_GLORO</name>
<sequence>MKTIYMNALFTLFFVLFKLQIVDSHWKWHDFWDNDSSSSLSSNEEQQYKPKSVHSKPKIREERRTLDQLYAAALKEGGRVIVYAGGDTAGQLDWTKMAFERRFPNITMDVVVDYSKFHVPRIDYQLAKRSLVPDVVQLQSLHEFPRWKEMGVLMPYKPAGWNAIYKDYRDSDGYFTGIVVFSFSNVVNSKKLVITYPTDDDAVLFWFKQVVDKYGLEWVIKLAKQEPIWVRGTEAPADLVENGTALATMSTVGLLIPDNTTAAIFKDAKHPEAAKLYMNWSLDKKSQANQWSFFWSVRTDVPAPAGYRRSWEYPHLTSHKAFADFLEDREAAERFRHQLFLFLGEAQGPPSPGYPGIFPDKALPH</sequence>
<reference evidence="5" key="1">
    <citation type="submission" date="2022-11" db="UniProtKB">
        <authorList>
            <consortium name="WormBaseParasite"/>
        </authorList>
    </citation>
    <scope>IDENTIFICATION</scope>
</reference>
<feature type="signal peptide" evidence="3">
    <location>
        <begin position="1"/>
        <end position="24"/>
    </location>
</feature>
<dbReference type="PANTHER" id="PTHR30006:SF2">
    <property type="entry name" value="ABC TRANSPORTER SUBSTRATE-BINDING PROTEIN"/>
    <property type="match status" value="1"/>
</dbReference>
<evidence type="ECO:0000313" key="4">
    <source>
        <dbReference type="Proteomes" id="UP000887572"/>
    </source>
</evidence>
<dbReference type="WBParaSite" id="Gr19_v10_g6235.t1">
    <property type="protein sequence ID" value="Gr19_v10_g6235.t1"/>
    <property type="gene ID" value="Gr19_v10_g6235"/>
</dbReference>
<organism evidence="4 5">
    <name type="scientific">Globodera rostochiensis</name>
    <name type="common">Golden nematode worm</name>
    <name type="synonym">Heterodera rostochiensis</name>
    <dbReference type="NCBI Taxonomy" id="31243"/>
    <lineage>
        <taxon>Eukaryota</taxon>
        <taxon>Metazoa</taxon>
        <taxon>Ecdysozoa</taxon>
        <taxon>Nematoda</taxon>
        <taxon>Chromadorea</taxon>
        <taxon>Rhabditida</taxon>
        <taxon>Tylenchina</taxon>
        <taxon>Tylenchomorpha</taxon>
        <taxon>Tylenchoidea</taxon>
        <taxon>Heteroderidae</taxon>
        <taxon>Heteroderinae</taxon>
        <taxon>Globodera</taxon>
    </lineage>
</organism>
<keyword evidence="1 3" id="KW-0732">Signal</keyword>
<dbReference type="SUPFAM" id="SSF53850">
    <property type="entry name" value="Periplasmic binding protein-like II"/>
    <property type="match status" value="1"/>
</dbReference>
<evidence type="ECO:0000256" key="3">
    <source>
        <dbReference type="SAM" id="SignalP"/>
    </source>
</evidence>